<name>A0AAX7V4N1_ASTCA</name>
<dbReference type="GeneTree" id="ENSGT00990000204043"/>
<dbReference type="SUPFAM" id="SSF48726">
    <property type="entry name" value="Immunoglobulin"/>
    <property type="match status" value="1"/>
</dbReference>
<evidence type="ECO:0000313" key="5">
    <source>
        <dbReference type="Proteomes" id="UP000265100"/>
    </source>
</evidence>
<keyword evidence="1" id="KW-0732">Signal</keyword>
<reference evidence="4" key="4">
    <citation type="submission" date="2025-09" db="UniProtKB">
        <authorList>
            <consortium name="Ensembl"/>
        </authorList>
    </citation>
    <scope>IDENTIFICATION</scope>
</reference>
<dbReference type="AlphaFoldDB" id="A0AAX7V4N1"/>
<dbReference type="Pfam" id="PF07686">
    <property type="entry name" value="V-set"/>
    <property type="match status" value="1"/>
</dbReference>
<dbReference type="PANTHER" id="PTHR23268">
    <property type="entry name" value="T-CELL RECEPTOR BETA CHAIN"/>
    <property type="match status" value="1"/>
</dbReference>
<dbReference type="InterPro" id="IPR013783">
    <property type="entry name" value="Ig-like_fold"/>
</dbReference>
<gene>
    <name evidence="4" type="primary">RPUSD1</name>
</gene>
<dbReference type="Ensembl" id="ENSACLT00000054240.1">
    <property type="protein sequence ID" value="ENSACLP00000076017.1"/>
    <property type="gene ID" value="ENSACLG00000035754.1"/>
</dbReference>
<dbReference type="Gene3D" id="2.60.40.10">
    <property type="entry name" value="Immunoglobulins"/>
    <property type="match status" value="1"/>
</dbReference>
<keyword evidence="5" id="KW-1185">Reference proteome</keyword>
<reference evidence="4 5" key="1">
    <citation type="submission" date="2018-05" db="EMBL/GenBank/DDBJ databases">
        <authorList>
            <person name="Datahose"/>
        </authorList>
    </citation>
    <scope>NUCLEOTIDE SEQUENCE</scope>
</reference>
<protein>
    <recommendedName>
        <fullName evidence="3">Immunoglobulin V-set domain-containing protein</fullName>
    </recommendedName>
</protein>
<keyword evidence="2" id="KW-0391">Immunity</keyword>
<dbReference type="InterPro" id="IPR050413">
    <property type="entry name" value="TCR_beta_variable"/>
</dbReference>
<dbReference type="GO" id="GO:0007166">
    <property type="term" value="P:cell surface receptor signaling pathway"/>
    <property type="evidence" value="ECO:0007669"/>
    <property type="project" value="TreeGrafter"/>
</dbReference>
<dbReference type="PANTHER" id="PTHR23268:SF102">
    <property type="entry name" value="IMMUNOGLOBULIN V-SET DOMAIN-CONTAINING PROTEIN"/>
    <property type="match status" value="1"/>
</dbReference>
<evidence type="ECO:0000256" key="1">
    <source>
        <dbReference type="ARBA" id="ARBA00022729"/>
    </source>
</evidence>
<evidence type="ECO:0000313" key="4">
    <source>
        <dbReference type="Ensembl" id="ENSACLP00000076017.1"/>
    </source>
</evidence>
<organism evidence="4 5">
    <name type="scientific">Astatotilapia calliptera</name>
    <name type="common">Eastern happy</name>
    <name type="synonym">Chromis callipterus</name>
    <dbReference type="NCBI Taxonomy" id="8154"/>
    <lineage>
        <taxon>Eukaryota</taxon>
        <taxon>Metazoa</taxon>
        <taxon>Chordata</taxon>
        <taxon>Craniata</taxon>
        <taxon>Vertebrata</taxon>
        <taxon>Euteleostomi</taxon>
        <taxon>Actinopterygii</taxon>
        <taxon>Neopterygii</taxon>
        <taxon>Teleostei</taxon>
        <taxon>Neoteleostei</taxon>
        <taxon>Acanthomorphata</taxon>
        <taxon>Ovalentaria</taxon>
        <taxon>Cichlomorphae</taxon>
        <taxon>Cichliformes</taxon>
        <taxon>Cichlidae</taxon>
        <taxon>African cichlids</taxon>
        <taxon>Pseudocrenilabrinae</taxon>
        <taxon>Haplochromini</taxon>
        <taxon>Astatotilapia</taxon>
    </lineage>
</organism>
<reference evidence="5" key="2">
    <citation type="submission" date="2023-03" db="EMBL/GenBank/DDBJ databases">
        <authorList>
            <consortium name="Wellcome Sanger Institute Data Sharing"/>
        </authorList>
    </citation>
    <scope>NUCLEOTIDE SEQUENCE [LARGE SCALE GENOMIC DNA]</scope>
</reference>
<dbReference type="InterPro" id="IPR013106">
    <property type="entry name" value="Ig_V-set"/>
</dbReference>
<dbReference type="InterPro" id="IPR036179">
    <property type="entry name" value="Ig-like_dom_sf"/>
</dbReference>
<accession>A0AAX7V4N1</accession>
<reference evidence="4" key="3">
    <citation type="submission" date="2025-08" db="UniProtKB">
        <authorList>
            <consortium name="Ensembl"/>
        </authorList>
    </citation>
    <scope>IDENTIFICATION</scope>
</reference>
<feature type="domain" description="Immunoglobulin V-set" evidence="3">
    <location>
        <begin position="35"/>
        <end position="117"/>
    </location>
</feature>
<dbReference type="Proteomes" id="UP000265100">
    <property type="component" value="Chromosome 19"/>
</dbReference>
<dbReference type="GO" id="GO:0005886">
    <property type="term" value="C:plasma membrane"/>
    <property type="evidence" value="ECO:0007669"/>
    <property type="project" value="TreeGrafter"/>
</dbReference>
<evidence type="ECO:0000256" key="2">
    <source>
        <dbReference type="ARBA" id="ARBA00022859"/>
    </source>
</evidence>
<evidence type="ECO:0000259" key="3">
    <source>
        <dbReference type="Pfam" id="PF07686"/>
    </source>
</evidence>
<proteinExistence type="predicted"/>
<sequence>NGPVLYQLKIVKISAVCFLTASYDQVNQTPFNVYAEEEEVKMHCSHSIQSYDTILWYKQSEKQLQLLGYMRYDKGYPEAGVNVTMDGDARQHKNCILTIKYLKVSSSGVYFCAAYYHSAAHHSQLKDSPCFPNERIPSEVAIMRMLPHNESET</sequence>
<dbReference type="GO" id="GO:0002376">
    <property type="term" value="P:immune system process"/>
    <property type="evidence" value="ECO:0007669"/>
    <property type="project" value="UniProtKB-KW"/>
</dbReference>